<proteinExistence type="predicted"/>
<dbReference type="Gene3D" id="1.10.30.50">
    <property type="match status" value="1"/>
</dbReference>
<feature type="compositionally biased region" description="Basic and acidic residues" evidence="1">
    <location>
        <begin position="207"/>
        <end position="217"/>
    </location>
</feature>
<dbReference type="EMBL" id="JBHTLX010000017">
    <property type="protein sequence ID" value="MFD1248719.1"/>
    <property type="molecule type" value="Genomic_DNA"/>
</dbReference>
<feature type="domain" description="HNH nuclease" evidence="2">
    <location>
        <begin position="330"/>
        <end position="382"/>
    </location>
</feature>
<dbReference type="Pfam" id="PF02720">
    <property type="entry name" value="DUF222"/>
    <property type="match status" value="1"/>
</dbReference>
<dbReference type="Proteomes" id="UP001597229">
    <property type="component" value="Unassembled WGS sequence"/>
</dbReference>
<dbReference type="InterPro" id="IPR003870">
    <property type="entry name" value="DUF222"/>
</dbReference>
<comment type="caution">
    <text evidence="3">The sequence shown here is derived from an EMBL/GenBank/DDBJ whole genome shotgun (WGS) entry which is preliminary data.</text>
</comment>
<gene>
    <name evidence="3" type="ORF">ACFQ3F_13045</name>
</gene>
<evidence type="ECO:0000256" key="1">
    <source>
        <dbReference type="SAM" id="MobiDB-lite"/>
    </source>
</evidence>
<protein>
    <submittedName>
        <fullName evidence="3">DUF222 domain-containing protein</fullName>
    </submittedName>
</protein>
<dbReference type="RefSeq" id="WP_367919225.1">
    <property type="nucleotide sequence ID" value="NZ_BAABAC010000020.1"/>
</dbReference>
<evidence type="ECO:0000259" key="2">
    <source>
        <dbReference type="SMART" id="SM00507"/>
    </source>
</evidence>
<dbReference type="InterPro" id="IPR003615">
    <property type="entry name" value="HNH_nuc"/>
</dbReference>
<dbReference type="CDD" id="cd00085">
    <property type="entry name" value="HNHc"/>
    <property type="match status" value="1"/>
</dbReference>
<evidence type="ECO:0000313" key="3">
    <source>
        <dbReference type="EMBL" id="MFD1248719.1"/>
    </source>
</evidence>
<reference evidence="4" key="1">
    <citation type="journal article" date="2019" name="Int. J. Syst. Evol. Microbiol.">
        <title>The Global Catalogue of Microorganisms (GCM) 10K type strain sequencing project: providing services to taxonomists for standard genome sequencing and annotation.</title>
        <authorList>
            <consortium name="The Broad Institute Genomics Platform"/>
            <consortium name="The Broad Institute Genome Sequencing Center for Infectious Disease"/>
            <person name="Wu L."/>
            <person name="Ma J."/>
        </authorList>
    </citation>
    <scope>NUCLEOTIDE SEQUENCE [LARGE SCALE GENOMIC DNA]</scope>
    <source>
        <strain evidence="4">CCUG 52478</strain>
    </source>
</reference>
<organism evidence="3 4">
    <name type="scientific">Nocardioides ginsengisoli</name>
    <dbReference type="NCBI Taxonomy" id="363868"/>
    <lineage>
        <taxon>Bacteria</taxon>
        <taxon>Bacillati</taxon>
        <taxon>Actinomycetota</taxon>
        <taxon>Actinomycetes</taxon>
        <taxon>Propionibacteriales</taxon>
        <taxon>Nocardioidaceae</taxon>
        <taxon>Nocardioides</taxon>
    </lineage>
</organism>
<sequence>MADVQPVFMTARDKESALVELHRIEAEVAELKCRVLAGADDVASAHGARDAAAWMAYATASEPAAARAELRLGRALESHPVIAAGMRAGQVSAAQARVIVDAIDELPADVGPDLLARAEQTLVGFAGRHRPSELRRLGRRILEVVAPEVADAHEGEELEAEERRAREAASLRFRDQGDGRTRISGVLPTSVTDRLQHYLQAYTSPRQRPERPGRPDGLDGFGASATSAAGERVPQHRAYARAFAALLELLDPDQLPEHGGDATTVLVTLSLEQLRAELAVAEVIVGDGCTMISAQEARRLACQAAIIPAVLGGNGEVLDLGRARRFHSRAQRRALRLRDRRCRGEGCTIPAAWTEVHHLAPWSQGGATDLDHAACLCSHHHHLIHDRAYDHHRLPNGDIRFHRRT</sequence>
<feature type="region of interest" description="Disordered" evidence="1">
    <location>
        <begin position="201"/>
        <end position="229"/>
    </location>
</feature>
<dbReference type="SMART" id="SM00507">
    <property type="entry name" value="HNHc"/>
    <property type="match status" value="1"/>
</dbReference>
<accession>A0ABW3W147</accession>
<name>A0ABW3W147_9ACTN</name>
<evidence type="ECO:0000313" key="4">
    <source>
        <dbReference type="Proteomes" id="UP001597229"/>
    </source>
</evidence>
<keyword evidence="4" id="KW-1185">Reference proteome</keyword>